<protein>
    <recommendedName>
        <fullName evidence="1">Protein kinase domain-containing protein</fullName>
    </recommendedName>
</protein>
<reference evidence="2 3" key="1">
    <citation type="submission" date="2018-02" db="EMBL/GenBank/DDBJ databases">
        <title>The genomes of Aspergillus section Nigri reveals drivers in fungal speciation.</title>
        <authorList>
            <consortium name="DOE Joint Genome Institute"/>
            <person name="Vesth T.C."/>
            <person name="Nybo J."/>
            <person name="Theobald S."/>
            <person name="Brandl J."/>
            <person name="Frisvad J.C."/>
            <person name="Nielsen K.F."/>
            <person name="Lyhne E.K."/>
            <person name="Kogle M.E."/>
            <person name="Kuo A."/>
            <person name="Riley R."/>
            <person name="Clum A."/>
            <person name="Nolan M."/>
            <person name="Lipzen A."/>
            <person name="Salamov A."/>
            <person name="Henrissat B."/>
            <person name="Wiebenga A."/>
            <person name="De vries R.P."/>
            <person name="Grigoriev I.V."/>
            <person name="Mortensen U.H."/>
            <person name="Andersen M.R."/>
            <person name="Baker S.E."/>
        </authorList>
    </citation>
    <scope>NUCLEOTIDE SEQUENCE [LARGE SCALE GENOMIC DNA]</scope>
    <source>
        <strain evidence="2 3">CBS 114.80</strain>
    </source>
</reference>
<name>A0A2V5HTK4_9EURO</name>
<dbReference type="EMBL" id="KZ825563">
    <property type="protein sequence ID" value="PYI27749.1"/>
    <property type="molecule type" value="Genomic_DNA"/>
</dbReference>
<evidence type="ECO:0000313" key="2">
    <source>
        <dbReference type="EMBL" id="PYI27749.1"/>
    </source>
</evidence>
<dbReference type="GO" id="GO:0004672">
    <property type="term" value="F:protein kinase activity"/>
    <property type="evidence" value="ECO:0007669"/>
    <property type="project" value="InterPro"/>
</dbReference>
<evidence type="ECO:0000313" key="3">
    <source>
        <dbReference type="Proteomes" id="UP000248817"/>
    </source>
</evidence>
<dbReference type="AlphaFoldDB" id="A0A2V5HTK4"/>
<evidence type="ECO:0000259" key="1">
    <source>
        <dbReference type="PROSITE" id="PS50011"/>
    </source>
</evidence>
<dbReference type="Pfam" id="PF00069">
    <property type="entry name" value="Pkinase"/>
    <property type="match status" value="1"/>
</dbReference>
<feature type="domain" description="Protein kinase" evidence="1">
    <location>
        <begin position="98"/>
        <end position="299"/>
    </location>
</feature>
<dbReference type="InterPro" id="IPR000719">
    <property type="entry name" value="Prot_kinase_dom"/>
</dbReference>
<keyword evidence="3" id="KW-1185">Reference proteome</keyword>
<dbReference type="InterPro" id="IPR011009">
    <property type="entry name" value="Kinase-like_dom_sf"/>
</dbReference>
<proteinExistence type="predicted"/>
<dbReference type="Gene3D" id="1.10.510.10">
    <property type="entry name" value="Transferase(Phosphotransferase) domain 1"/>
    <property type="match status" value="1"/>
</dbReference>
<accession>A0A2V5HTK4</accession>
<dbReference type="Proteomes" id="UP000248817">
    <property type="component" value="Unassembled WGS sequence"/>
</dbReference>
<dbReference type="GO" id="GO:0005524">
    <property type="term" value="F:ATP binding"/>
    <property type="evidence" value="ECO:0007669"/>
    <property type="project" value="InterPro"/>
</dbReference>
<dbReference type="PROSITE" id="PS50011">
    <property type="entry name" value="PROTEIN_KINASE_DOM"/>
    <property type="match status" value="1"/>
</dbReference>
<sequence length="299" mass="33491">MEELPEYDILEFFRGAETDTELMILCYGLRFHITVSAKNFRNDPETTAQYLTLLRKLDSEDYAGEESDEENVEGDPMENICFWIASKCNSAMKLSSSGEQKPRIPYVEASTVQLLQDATDMDSPRRPKKVLVGSGAVRFFNPTHCSEQANREILALINIKSRGLSSIVRTPELHELVKCQGDHTSATISGILLEYIAHHSTLTDIDMAATPWHIRKRWTEQLQSMVRRLHAAGIIWGDAKPDNILVDANDDLCIIDFGGGFTEGWVDADKAESQEGDLQALSRIIDLLVETDNTTGLEV</sequence>
<organism evidence="2 3">
    <name type="scientific">Aspergillus indologenus CBS 114.80</name>
    <dbReference type="NCBI Taxonomy" id="1450541"/>
    <lineage>
        <taxon>Eukaryota</taxon>
        <taxon>Fungi</taxon>
        <taxon>Dikarya</taxon>
        <taxon>Ascomycota</taxon>
        <taxon>Pezizomycotina</taxon>
        <taxon>Eurotiomycetes</taxon>
        <taxon>Eurotiomycetidae</taxon>
        <taxon>Eurotiales</taxon>
        <taxon>Aspergillaceae</taxon>
        <taxon>Aspergillus</taxon>
        <taxon>Aspergillus subgen. Circumdati</taxon>
    </lineage>
</organism>
<dbReference type="SUPFAM" id="SSF56112">
    <property type="entry name" value="Protein kinase-like (PK-like)"/>
    <property type="match status" value="1"/>
</dbReference>
<gene>
    <name evidence="2" type="ORF">BP00DRAFT_404316</name>
</gene>